<dbReference type="PROSITE" id="PS00463">
    <property type="entry name" value="ZN2_CY6_FUNGAL_1"/>
    <property type="match status" value="1"/>
</dbReference>
<evidence type="ECO:0000313" key="4">
    <source>
        <dbReference type="EMBL" id="ODV83858.1"/>
    </source>
</evidence>
<accession>A0A1E4SWH9</accession>
<dbReference type="InterPro" id="IPR036864">
    <property type="entry name" value="Zn2-C6_fun-type_DNA-bd_sf"/>
</dbReference>
<name>A0A1E4SWH9_9ASCO</name>
<evidence type="ECO:0000313" key="5">
    <source>
        <dbReference type="Proteomes" id="UP000094801"/>
    </source>
</evidence>
<dbReference type="SUPFAM" id="SSF57701">
    <property type="entry name" value="Zn2/Cys6 DNA-binding domain"/>
    <property type="match status" value="1"/>
</dbReference>
<dbReference type="InterPro" id="IPR001138">
    <property type="entry name" value="Zn2Cys6_DnaBD"/>
</dbReference>
<dbReference type="GO" id="GO:0000981">
    <property type="term" value="F:DNA-binding transcription factor activity, RNA polymerase II-specific"/>
    <property type="evidence" value="ECO:0007669"/>
    <property type="project" value="InterPro"/>
</dbReference>
<dbReference type="GO" id="GO:0000976">
    <property type="term" value="F:transcription cis-regulatory region binding"/>
    <property type="evidence" value="ECO:0007669"/>
    <property type="project" value="TreeGrafter"/>
</dbReference>
<dbReference type="STRING" id="983967.A0A1E4SWH9"/>
<feature type="domain" description="Zn(2)-C6 fungal-type" evidence="3">
    <location>
        <begin position="10"/>
        <end position="40"/>
    </location>
</feature>
<dbReference type="Pfam" id="PF00172">
    <property type="entry name" value="Zn_clus"/>
    <property type="match status" value="1"/>
</dbReference>
<evidence type="ECO:0000256" key="1">
    <source>
        <dbReference type="ARBA" id="ARBA00004123"/>
    </source>
</evidence>
<dbReference type="GO" id="GO:0045944">
    <property type="term" value="P:positive regulation of transcription by RNA polymerase II"/>
    <property type="evidence" value="ECO:0007669"/>
    <property type="project" value="TreeGrafter"/>
</dbReference>
<dbReference type="Proteomes" id="UP000094801">
    <property type="component" value="Unassembled WGS sequence"/>
</dbReference>
<dbReference type="AlphaFoldDB" id="A0A1E4SWH9"/>
<keyword evidence="5" id="KW-1185">Reference proteome</keyword>
<evidence type="ECO:0000259" key="3">
    <source>
        <dbReference type="PROSITE" id="PS50048"/>
    </source>
</evidence>
<dbReference type="GO" id="GO:0005634">
    <property type="term" value="C:nucleus"/>
    <property type="evidence" value="ECO:0007669"/>
    <property type="project" value="UniProtKB-SubCell"/>
</dbReference>
<dbReference type="EMBL" id="KV453860">
    <property type="protein sequence ID" value="ODV83858.1"/>
    <property type="molecule type" value="Genomic_DNA"/>
</dbReference>
<dbReference type="PANTHER" id="PTHR37534:SF7">
    <property type="entry name" value="TRANSCRIPTIONAL ACTIVATOR PROTEIN UGA3"/>
    <property type="match status" value="1"/>
</dbReference>
<gene>
    <name evidence="4" type="ORF">CANARDRAFT_224794</name>
</gene>
<evidence type="ECO:0000256" key="2">
    <source>
        <dbReference type="ARBA" id="ARBA00023242"/>
    </source>
</evidence>
<sequence length="548" mass="63470">MKGLKKSRSGCCCCKRRKKKCDGGKPQCSNCIRLKLDCEYPIAINWCKENQITLSSNELSELSKNTTRSSTGMIYVTDIHLINFTSWEVNLANLFSNSKNNDILRKNLSYNGRNTFKTHLSIDLSQDTTNSPELPSHLSHYITEEYLFSYYDDYLSETKSFYFGAESNEFREIIIPGCLRFTGLYYSVLALAAIDLMKKESVKPIESQNKQLMDSYYFLFFKYKNEAINQLHNVIDDIDVSEIDAIEELAITMMILCSAEITNQGNKSWVNYLKEGCLIFSTLSQDQILGSSILSFVYKYFSLRFIFLIGTLKKEKMDEFLNACNWIAIDAIFDSDEIDHLFGCSPRLVYIIYKLIMLNHSRDSFLVDEKKLTKQYLEIWNELENLNQISTKECRKLYLCANSYYLATKVYFCTLLWSGKLRIYSEYGIASIYHQLLAELTVSLTELSMITTQVCFPTWCMFIRSLCDTVGVNGEVNRLHLLSICTKLDLVSPLGSCCEVRRAMETVWKVYDLTIEDPINFLINEKNFFLKFDYRDILKEGDFMLALT</sequence>
<organism evidence="4 5">
    <name type="scientific">[Candida] arabinofermentans NRRL YB-2248</name>
    <dbReference type="NCBI Taxonomy" id="983967"/>
    <lineage>
        <taxon>Eukaryota</taxon>
        <taxon>Fungi</taxon>
        <taxon>Dikarya</taxon>
        <taxon>Ascomycota</taxon>
        <taxon>Saccharomycotina</taxon>
        <taxon>Pichiomycetes</taxon>
        <taxon>Pichiales</taxon>
        <taxon>Pichiaceae</taxon>
        <taxon>Ogataea</taxon>
        <taxon>Ogataea/Candida clade</taxon>
    </lineage>
</organism>
<dbReference type="Pfam" id="PF11951">
    <property type="entry name" value="Fungal_trans_2"/>
    <property type="match status" value="1"/>
</dbReference>
<dbReference type="SMART" id="SM00066">
    <property type="entry name" value="GAL4"/>
    <property type="match status" value="1"/>
</dbReference>
<protein>
    <recommendedName>
        <fullName evidence="3">Zn(2)-C6 fungal-type domain-containing protein</fullName>
    </recommendedName>
</protein>
<dbReference type="OrthoDB" id="5418899at2759"/>
<dbReference type="GO" id="GO:0008270">
    <property type="term" value="F:zinc ion binding"/>
    <property type="evidence" value="ECO:0007669"/>
    <property type="project" value="InterPro"/>
</dbReference>
<proteinExistence type="predicted"/>
<dbReference type="Gene3D" id="4.10.240.10">
    <property type="entry name" value="Zn(2)-C6 fungal-type DNA-binding domain"/>
    <property type="match status" value="1"/>
</dbReference>
<dbReference type="InterPro" id="IPR021858">
    <property type="entry name" value="Fun_TF"/>
</dbReference>
<dbReference type="PANTHER" id="PTHR37534">
    <property type="entry name" value="TRANSCRIPTIONAL ACTIVATOR PROTEIN UGA3"/>
    <property type="match status" value="1"/>
</dbReference>
<keyword evidence="2" id="KW-0539">Nucleus</keyword>
<dbReference type="PROSITE" id="PS50048">
    <property type="entry name" value="ZN2_CY6_FUNGAL_2"/>
    <property type="match status" value="1"/>
</dbReference>
<comment type="subcellular location">
    <subcellularLocation>
        <location evidence="1">Nucleus</location>
    </subcellularLocation>
</comment>
<reference evidence="5" key="1">
    <citation type="submission" date="2016-04" db="EMBL/GenBank/DDBJ databases">
        <title>Comparative genomics of biotechnologically important yeasts.</title>
        <authorList>
            <consortium name="DOE Joint Genome Institute"/>
            <person name="Riley R."/>
            <person name="Haridas S."/>
            <person name="Wolfe K.H."/>
            <person name="Lopes M.R."/>
            <person name="Hittinger C.T."/>
            <person name="Goker M."/>
            <person name="Salamov A."/>
            <person name="Wisecaver J."/>
            <person name="Long T.M."/>
            <person name="Aerts A.L."/>
            <person name="Barry K."/>
            <person name="Choi C."/>
            <person name="Clum A."/>
            <person name="Coughlan A.Y."/>
            <person name="Deshpande S."/>
            <person name="Douglass A.P."/>
            <person name="Hanson S.J."/>
            <person name="Klenk H.-P."/>
            <person name="Labutti K."/>
            <person name="Lapidus A."/>
            <person name="Lindquist E."/>
            <person name="Lipzen A."/>
            <person name="Meier-Kolthoff J.P."/>
            <person name="Ohm R.A."/>
            <person name="Otillar R.P."/>
            <person name="Pangilinan J."/>
            <person name="Peng Y."/>
            <person name="Rokas A."/>
            <person name="Rosa C.A."/>
            <person name="Scheuner C."/>
            <person name="Sibirny A.A."/>
            <person name="Slot J.C."/>
            <person name="Stielow J.B."/>
            <person name="Sun H."/>
            <person name="Kurtzman C.P."/>
            <person name="Blackwell M."/>
            <person name="Grigoriev I.V."/>
            <person name="Jeffries T.W."/>
        </authorList>
    </citation>
    <scope>NUCLEOTIDE SEQUENCE [LARGE SCALE GENOMIC DNA]</scope>
    <source>
        <strain evidence="5">NRRL YB-2248</strain>
    </source>
</reference>